<dbReference type="AlphaFoldDB" id="A0A135HNU4"/>
<dbReference type="InterPro" id="IPR036271">
    <property type="entry name" value="Tet_transcr_reg_TetR-rel_C_sf"/>
</dbReference>
<feature type="domain" description="HTH tetR-type" evidence="5">
    <location>
        <begin position="12"/>
        <end position="71"/>
    </location>
</feature>
<dbReference type="PROSITE" id="PS50977">
    <property type="entry name" value="HTH_TETR_2"/>
    <property type="match status" value="1"/>
</dbReference>
<dbReference type="Pfam" id="PF21597">
    <property type="entry name" value="TetR_C_43"/>
    <property type="match status" value="1"/>
</dbReference>
<protein>
    <submittedName>
        <fullName evidence="6">TetR family transcriptional regulator</fullName>
    </submittedName>
</protein>
<evidence type="ECO:0000256" key="3">
    <source>
        <dbReference type="ARBA" id="ARBA00023163"/>
    </source>
</evidence>
<evidence type="ECO:0000313" key="6">
    <source>
        <dbReference type="EMBL" id="KXF74773.1"/>
    </source>
</evidence>
<evidence type="ECO:0000256" key="1">
    <source>
        <dbReference type="ARBA" id="ARBA00023015"/>
    </source>
</evidence>
<evidence type="ECO:0000313" key="7">
    <source>
        <dbReference type="Proteomes" id="UP000070107"/>
    </source>
</evidence>
<keyword evidence="1" id="KW-0805">Transcription regulation</keyword>
<dbReference type="InterPro" id="IPR001647">
    <property type="entry name" value="HTH_TetR"/>
</dbReference>
<dbReference type="SUPFAM" id="SSF46689">
    <property type="entry name" value="Homeodomain-like"/>
    <property type="match status" value="1"/>
</dbReference>
<dbReference type="InterPro" id="IPR049445">
    <property type="entry name" value="TetR_SbtR-like_C"/>
</dbReference>
<proteinExistence type="predicted"/>
<dbReference type="InterPro" id="IPR009057">
    <property type="entry name" value="Homeodomain-like_sf"/>
</dbReference>
<organism evidence="6 7">
    <name type="scientific">Paramesorhizobium deserti</name>
    <dbReference type="NCBI Taxonomy" id="1494590"/>
    <lineage>
        <taxon>Bacteria</taxon>
        <taxon>Pseudomonadati</taxon>
        <taxon>Pseudomonadota</taxon>
        <taxon>Alphaproteobacteria</taxon>
        <taxon>Hyphomicrobiales</taxon>
        <taxon>Phyllobacteriaceae</taxon>
        <taxon>Paramesorhizobium</taxon>
    </lineage>
</organism>
<keyword evidence="3" id="KW-0804">Transcription</keyword>
<dbReference type="PANTHER" id="PTHR30055">
    <property type="entry name" value="HTH-TYPE TRANSCRIPTIONAL REGULATOR RUTR"/>
    <property type="match status" value="1"/>
</dbReference>
<evidence type="ECO:0000259" key="5">
    <source>
        <dbReference type="PROSITE" id="PS50977"/>
    </source>
</evidence>
<reference evidence="6 7" key="1">
    <citation type="submission" date="2015-11" db="EMBL/GenBank/DDBJ databases">
        <title>Draft genome sequence of Paramesorhizobium deserti A-3-E, a strain highly resistant to diverse beta-lactam antibiotics.</title>
        <authorList>
            <person name="Lv R."/>
            <person name="Yang X."/>
            <person name="Fang N."/>
            <person name="Guo J."/>
            <person name="Luo X."/>
            <person name="Peng F."/>
            <person name="Yang R."/>
            <person name="Cui Y."/>
            <person name="Fang C."/>
            <person name="Song Y."/>
        </authorList>
    </citation>
    <scope>NUCLEOTIDE SEQUENCE [LARGE SCALE GENOMIC DNA]</scope>
    <source>
        <strain evidence="6 7">A-3-E</strain>
    </source>
</reference>
<dbReference type="GO" id="GO:0000976">
    <property type="term" value="F:transcription cis-regulatory region binding"/>
    <property type="evidence" value="ECO:0007669"/>
    <property type="project" value="TreeGrafter"/>
</dbReference>
<dbReference type="PANTHER" id="PTHR30055:SF234">
    <property type="entry name" value="HTH-TYPE TRANSCRIPTIONAL REGULATOR BETI"/>
    <property type="match status" value="1"/>
</dbReference>
<dbReference type="SUPFAM" id="SSF48498">
    <property type="entry name" value="Tetracyclin repressor-like, C-terminal domain"/>
    <property type="match status" value="1"/>
</dbReference>
<dbReference type="InterPro" id="IPR050109">
    <property type="entry name" value="HTH-type_TetR-like_transc_reg"/>
</dbReference>
<feature type="DNA-binding region" description="H-T-H motif" evidence="4">
    <location>
        <begin position="34"/>
        <end position="53"/>
    </location>
</feature>
<evidence type="ECO:0000256" key="4">
    <source>
        <dbReference type="PROSITE-ProRule" id="PRU00335"/>
    </source>
</evidence>
<dbReference type="EMBL" id="LNTU01000041">
    <property type="protein sequence ID" value="KXF74773.1"/>
    <property type="molecule type" value="Genomic_DNA"/>
</dbReference>
<dbReference type="STRING" id="1494590.ATN84_23120"/>
<evidence type="ECO:0000256" key="2">
    <source>
        <dbReference type="ARBA" id="ARBA00023125"/>
    </source>
</evidence>
<accession>A0A135HNU4</accession>
<dbReference type="OrthoDB" id="9795011at2"/>
<gene>
    <name evidence="6" type="ORF">ATN84_23120</name>
</gene>
<dbReference type="GO" id="GO:0003700">
    <property type="term" value="F:DNA-binding transcription factor activity"/>
    <property type="evidence" value="ECO:0007669"/>
    <property type="project" value="TreeGrafter"/>
</dbReference>
<keyword evidence="2 4" id="KW-0238">DNA-binding</keyword>
<comment type="caution">
    <text evidence="6">The sequence shown here is derived from an EMBL/GenBank/DDBJ whole genome shotgun (WGS) entry which is preliminary data.</text>
</comment>
<dbReference type="Proteomes" id="UP000070107">
    <property type="component" value="Unassembled WGS sequence"/>
</dbReference>
<dbReference type="Pfam" id="PF00440">
    <property type="entry name" value="TetR_N"/>
    <property type="match status" value="1"/>
</dbReference>
<dbReference type="Gene3D" id="1.10.357.10">
    <property type="entry name" value="Tetracycline Repressor, domain 2"/>
    <property type="match status" value="1"/>
</dbReference>
<dbReference type="PRINTS" id="PR00455">
    <property type="entry name" value="HTHTETR"/>
</dbReference>
<sequence length="184" mass="19865">MADETPLRADAQLNKERILAAAEEVFMQRGAGVSLDDVAKRAGVGIGTLYRRFPTREDLLAATYSSRFLALAETSRARAVNLDPSDALRAYLEELVQYTNVYRGFAASLGTVLQIGTPGCLATGEEGARLLHTAQEAGAIRPEISFNDIVCVATAISLATEQDSSPREHITHLVGIFMNGLVER</sequence>
<name>A0A135HNU4_9HYPH</name>
<keyword evidence="7" id="KW-1185">Reference proteome</keyword>